<keyword evidence="2" id="KW-1185">Reference proteome</keyword>
<evidence type="ECO:0000313" key="1">
    <source>
        <dbReference type="EMBL" id="CAK0874180.1"/>
    </source>
</evidence>
<evidence type="ECO:0008006" key="3">
    <source>
        <dbReference type="Google" id="ProtNLM"/>
    </source>
</evidence>
<proteinExistence type="predicted"/>
<feature type="non-terminal residue" evidence="1">
    <location>
        <position position="268"/>
    </location>
</feature>
<accession>A0ABN9VMI9</accession>
<dbReference type="EMBL" id="CAUYUJ010017367">
    <property type="protein sequence ID" value="CAK0874180.1"/>
    <property type="molecule type" value="Genomic_DNA"/>
</dbReference>
<reference evidence="1" key="1">
    <citation type="submission" date="2023-10" db="EMBL/GenBank/DDBJ databases">
        <authorList>
            <person name="Chen Y."/>
            <person name="Shah S."/>
            <person name="Dougan E. K."/>
            <person name="Thang M."/>
            <person name="Chan C."/>
        </authorList>
    </citation>
    <scope>NUCLEOTIDE SEQUENCE [LARGE SCALE GENOMIC DNA]</scope>
</reference>
<comment type="caution">
    <text evidence="1">The sequence shown here is derived from an EMBL/GenBank/DDBJ whole genome shotgun (WGS) entry which is preliminary data.</text>
</comment>
<dbReference type="Proteomes" id="UP001189429">
    <property type="component" value="Unassembled WGS sequence"/>
</dbReference>
<sequence length="268" mass="27248">MTALCLNSLNMSSSLPQFRVESRGRRARISGAWLDSQRGAAPGAPRRGAARGRAAAVFEQWPSVLACLQVHKGPAAWSGEPPRRGLAGEVELACRGAGAGSPAGAAAHGRVERPVALSLDAACLGAGGAPDWGPRLWDCMLLATTRGRVVRLRQRPSGDGAEAELVPAEVVHEAAGADAAPWTRGQARSLGRQRTGLLQADDRSVAVLEPGSGAPAGWLTMPSSAGRLAAFCSTGGDVSSPLGGARAAALAGVAAAAARQPARQRPPA</sequence>
<protein>
    <recommendedName>
        <fullName evidence="3">Anaphase-promoting complex subunit 1</fullName>
    </recommendedName>
</protein>
<evidence type="ECO:0000313" key="2">
    <source>
        <dbReference type="Proteomes" id="UP001189429"/>
    </source>
</evidence>
<organism evidence="1 2">
    <name type="scientific">Prorocentrum cordatum</name>
    <dbReference type="NCBI Taxonomy" id="2364126"/>
    <lineage>
        <taxon>Eukaryota</taxon>
        <taxon>Sar</taxon>
        <taxon>Alveolata</taxon>
        <taxon>Dinophyceae</taxon>
        <taxon>Prorocentrales</taxon>
        <taxon>Prorocentraceae</taxon>
        <taxon>Prorocentrum</taxon>
    </lineage>
</organism>
<gene>
    <name evidence="1" type="ORF">PCOR1329_LOCUS59154</name>
</gene>
<name>A0ABN9VMI9_9DINO</name>